<evidence type="ECO:0000256" key="2">
    <source>
        <dbReference type="ARBA" id="ARBA00023012"/>
    </source>
</evidence>
<evidence type="ECO:0000256" key="4">
    <source>
        <dbReference type="ARBA" id="ARBA00023125"/>
    </source>
</evidence>
<keyword evidence="1 6" id="KW-0597">Phosphoprotein</keyword>
<evidence type="ECO:0000256" key="6">
    <source>
        <dbReference type="PROSITE-ProRule" id="PRU00169"/>
    </source>
</evidence>
<feature type="DNA-binding region" description="OmpR/PhoB-type" evidence="7">
    <location>
        <begin position="122"/>
        <end position="222"/>
    </location>
</feature>
<evidence type="ECO:0000313" key="10">
    <source>
        <dbReference type="EMBL" id="KID57318.1"/>
    </source>
</evidence>
<keyword evidence="3" id="KW-0805">Transcription regulation</keyword>
<keyword evidence="4 7" id="KW-0238">DNA-binding</keyword>
<evidence type="ECO:0000256" key="1">
    <source>
        <dbReference type="ARBA" id="ARBA00022553"/>
    </source>
</evidence>
<evidence type="ECO:0000313" key="11">
    <source>
        <dbReference type="Proteomes" id="UP000031327"/>
    </source>
</evidence>
<dbReference type="AlphaFoldDB" id="A0A0C1MRM5"/>
<organism evidence="10 11">
    <name type="scientific">Pseudoalteromonas luteoviolacea</name>
    <dbReference type="NCBI Taxonomy" id="43657"/>
    <lineage>
        <taxon>Bacteria</taxon>
        <taxon>Pseudomonadati</taxon>
        <taxon>Pseudomonadota</taxon>
        <taxon>Gammaproteobacteria</taxon>
        <taxon>Alteromonadales</taxon>
        <taxon>Pseudoalteromonadaceae</taxon>
        <taxon>Pseudoalteromonas</taxon>
    </lineage>
</organism>
<dbReference type="Gene3D" id="6.10.250.690">
    <property type="match status" value="1"/>
</dbReference>
<dbReference type="PROSITE" id="PS51755">
    <property type="entry name" value="OMPR_PHOB"/>
    <property type="match status" value="1"/>
</dbReference>
<dbReference type="PANTHER" id="PTHR48111:SF59">
    <property type="entry name" value="TRANSCRIPTIONAL REGULATORY PROTEIN BAER"/>
    <property type="match status" value="1"/>
</dbReference>
<dbReference type="PROSITE" id="PS50110">
    <property type="entry name" value="RESPONSE_REGULATORY"/>
    <property type="match status" value="1"/>
</dbReference>
<protein>
    <submittedName>
        <fullName evidence="10">Transcriptional regulator</fullName>
    </submittedName>
</protein>
<dbReference type="SMART" id="SM00448">
    <property type="entry name" value="REC"/>
    <property type="match status" value="1"/>
</dbReference>
<gene>
    <name evidence="10" type="ORF">JF50_08855</name>
</gene>
<keyword evidence="2" id="KW-0902">Two-component regulatory system</keyword>
<accession>A0A0C1MRM5</accession>
<evidence type="ECO:0000256" key="3">
    <source>
        <dbReference type="ARBA" id="ARBA00023015"/>
    </source>
</evidence>
<dbReference type="RefSeq" id="WP_039609091.1">
    <property type="nucleotide sequence ID" value="NZ_JWIC01000005.1"/>
</dbReference>
<dbReference type="GO" id="GO:0032993">
    <property type="term" value="C:protein-DNA complex"/>
    <property type="evidence" value="ECO:0007669"/>
    <property type="project" value="TreeGrafter"/>
</dbReference>
<evidence type="ECO:0000259" key="9">
    <source>
        <dbReference type="PROSITE" id="PS51755"/>
    </source>
</evidence>
<dbReference type="InterPro" id="IPR039420">
    <property type="entry name" value="WalR-like"/>
</dbReference>
<feature type="modified residue" description="4-aspartylphosphate" evidence="6">
    <location>
        <position position="54"/>
    </location>
</feature>
<dbReference type="GO" id="GO:0000976">
    <property type="term" value="F:transcription cis-regulatory region binding"/>
    <property type="evidence" value="ECO:0007669"/>
    <property type="project" value="TreeGrafter"/>
</dbReference>
<dbReference type="FunFam" id="3.40.50.2300:FF:000001">
    <property type="entry name" value="DNA-binding response regulator PhoB"/>
    <property type="match status" value="1"/>
</dbReference>
<dbReference type="SUPFAM" id="SSF52172">
    <property type="entry name" value="CheY-like"/>
    <property type="match status" value="1"/>
</dbReference>
<dbReference type="InterPro" id="IPR036388">
    <property type="entry name" value="WH-like_DNA-bd_sf"/>
</dbReference>
<dbReference type="PANTHER" id="PTHR48111">
    <property type="entry name" value="REGULATOR OF RPOS"/>
    <property type="match status" value="1"/>
</dbReference>
<dbReference type="GO" id="GO:0000156">
    <property type="term" value="F:phosphorelay response regulator activity"/>
    <property type="evidence" value="ECO:0007669"/>
    <property type="project" value="TreeGrafter"/>
</dbReference>
<dbReference type="InterPro" id="IPR001789">
    <property type="entry name" value="Sig_transdc_resp-reg_receiver"/>
</dbReference>
<dbReference type="SMART" id="SM00862">
    <property type="entry name" value="Trans_reg_C"/>
    <property type="match status" value="1"/>
</dbReference>
<dbReference type="InterPro" id="IPR011006">
    <property type="entry name" value="CheY-like_superfamily"/>
</dbReference>
<evidence type="ECO:0000256" key="7">
    <source>
        <dbReference type="PROSITE-ProRule" id="PRU01091"/>
    </source>
</evidence>
<dbReference type="OrthoDB" id="9802426at2"/>
<dbReference type="SUPFAM" id="SSF46894">
    <property type="entry name" value="C-terminal effector domain of the bipartite response regulators"/>
    <property type="match status" value="1"/>
</dbReference>
<reference evidence="10 11" key="1">
    <citation type="submission" date="2014-12" db="EMBL/GenBank/DDBJ databases">
        <title>Draft Genome Sequence of Pseudoalteromonas luteoviolacea HI1.</title>
        <authorList>
            <person name="Asahina A.Y."/>
            <person name="Hadfield M.G."/>
        </authorList>
    </citation>
    <scope>NUCLEOTIDE SEQUENCE [LARGE SCALE GENOMIC DNA]</scope>
    <source>
        <strain evidence="10 11">HI1</strain>
    </source>
</reference>
<dbReference type="Pfam" id="PF00072">
    <property type="entry name" value="Response_reg"/>
    <property type="match status" value="1"/>
</dbReference>
<dbReference type="Gene3D" id="3.40.50.2300">
    <property type="match status" value="1"/>
</dbReference>
<dbReference type="EMBL" id="JWIC01000005">
    <property type="protein sequence ID" value="KID57318.1"/>
    <property type="molecule type" value="Genomic_DNA"/>
</dbReference>
<feature type="domain" description="OmpR/PhoB-type" evidence="9">
    <location>
        <begin position="122"/>
        <end position="222"/>
    </location>
</feature>
<feature type="domain" description="Response regulatory" evidence="8">
    <location>
        <begin position="5"/>
        <end position="118"/>
    </location>
</feature>
<dbReference type="InterPro" id="IPR016032">
    <property type="entry name" value="Sig_transdc_resp-reg_C-effctor"/>
</dbReference>
<dbReference type="Gene3D" id="1.10.10.10">
    <property type="entry name" value="Winged helix-like DNA-binding domain superfamily/Winged helix DNA-binding domain"/>
    <property type="match status" value="1"/>
</dbReference>
<dbReference type="GO" id="GO:0005829">
    <property type="term" value="C:cytosol"/>
    <property type="evidence" value="ECO:0007669"/>
    <property type="project" value="TreeGrafter"/>
</dbReference>
<proteinExistence type="predicted"/>
<dbReference type="InterPro" id="IPR001867">
    <property type="entry name" value="OmpR/PhoB-type_DNA-bd"/>
</dbReference>
<dbReference type="GO" id="GO:0006355">
    <property type="term" value="P:regulation of DNA-templated transcription"/>
    <property type="evidence" value="ECO:0007669"/>
    <property type="project" value="InterPro"/>
</dbReference>
<keyword evidence="5" id="KW-0804">Transcription</keyword>
<evidence type="ECO:0000256" key="5">
    <source>
        <dbReference type="ARBA" id="ARBA00023163"/>
    </source>
</evidence>
<dbReference type="Proteomes" id="UP000031327">
    <property type="component" value="Unassembled WGS sequence"/>
</dbReference>
<comment type="caution">
    <text evidence="10">The sequence shown here is derived from an EMBL/GenBank/DDBJ whole genome shotgun (WGS) entry which is preliminary data.</text>
</comment>
<sequence length="223" mass="25526">MIKQKVLIIEDEEKLAIILGKYIEQAGYEFEIVMDGADALSKVRTFEPDIILLDLMLPSVDGIEICTQVRKDSAVPIIMTTAKVEEIDRLLGLEVGADDYVCKPYSPKEVVARVKAILRRTNNSLPIQTGLILDEETLFVNYNGQRTDLTHVEFMLLQTMFKHPGRVYNRARLMDSIYDDDRVVSDRTIDSHIKKIRKKLQDIAPESEFIHSIYGVGYKFEVM</sequence>
<dbReference type="Pfam" id="PF00486">
    <property type="entry name" value="Trans_reg_C"/>
    <property type="match status" value="1"/>
</dbReference>
<dbReference type="CDD" id="cd00383">
    <property type="entry name" value="trans_reg_C"/>
    <property type="match status" value="1"/>
</dbReference>
<name>A0A0C1MRM5_9GAMM</name>
<evidence type="ECO:0000259" key="8">
    <source>
        <dbReference type="PROSITE" id="PS50110"/>
    </source>
</evidence>